<keyword evidence="6" id="KW-0742">SOS response</keyword>
<keyword evidence="9" id="KW-1185">Reference proteome</keyword>
<evidence type="ECO:0000313" key="8">
    <source>
        <dbReference type="EMBL" id="WED42919.1"/>
    </source>
</evidence>
<evidence type="ECO:0000313" key="9">
    <source>
        <dbReference type="Proteomes" id="UP001222087"/>
    </source>
</evidence>
<gene>
    <name evidence="6 8" type="primary">recF</name>
    <name evidence="8" type="ORF">PXX05_13605</name>
</gene>
<keyword evidence="6" id="KW-0227">DNA damage</keyword>
<organism evidence="8 9">
    <name type="scientific">Legionella cardiaca</name>
    <dbReference type="NCBI Taxonomy" id="1071983"/>
    <lineage>
        <taxon>Bacteria</taxon>
        <taxon>Pseudomonadati</taxon>
        <taxon>Pseudomonadota</taxon>
        <taxon>Gammaproteobacteria</taxon>
        <taxon>Legionellales</taxon>
        <taxon>Legionellaceae</taxon>
        <taxon>Legionella</taxon>
    </lineage>
</organism>
<sequence>MSLAQLKIHNLRNIKSAHLELHPQINLISGSNGSGKTSLLEAIYLLGSGHSFRTREILPLVSQGEDALTVFARTNDEQSISIQKSLNLPTQVRLNTLACHSSSELARFLPCQVFYQDIFQIIDAGPSVRRNVMDWGLFHVKQDYHALWKNFKRALKQRNALLKQKALPRDLSPWNHLLADLSIQLHEARESYFLKLGPEFEKTLQELTNFHCSLSYYKGWDKRNSGKSLITILEESYQADVTRQFTHYGAHQADLYVISSDFNAKQYLSRGQQKILLFALKIAQAKLVTTPCVYLCDDLTSELDKEHIGRLLNVICRLEGQFFITSTLSMQAIHNFNNTSHSFSLEDGNVKVLPGI</sequence>
<name>A0ABY8AQF1_9GAMM</name>
<evidence type="ECO:0000256" key="1">
    <source>
        <dbReference type="ARBA" id="ARBA00022490"/>
    </source>
</evidence>
<dbReference type="InterPro" id="IPR001238">
    <property type="entry name" value="DNA-binding_RecF"/>
</dbReference>
<protein>
    <recommendedName>
        <fullName evidence="6">DNA replication and repair protein RecF</fullName>
    </recommendedName>
</protein>
<dbReference type="RefSeq" id="WP_275088735.1">
    <property type="nucleotide sequence ID" value="NZ_CP119078.1"/>
</dbReference>
<dbReference type="InterPro" id="IPR003395">
    <property type="entry name" value="RecF/RecN/SMC_N"/>
</dbReference>
<keyword evidence="5 6" id="KW-0238">DNA-binding</keyword>
<dbReference type="NCBIfam" id="TIGR00611">
    <property type="entry name" value="recf"/>
    <property type="match status" value="1"/>
</dbReference>
<dbReference type="SUPFAM" id="SSF52540">
    <property type="entry name" value="P-loop containing nucleoside triphosphate hydrolases"/>
    <property type="match status" value="1"/>
</dbReference>
<keyword evidence="6" id="KW-0234">DNA repair</keyword>
<evidence type="ECO:0000256" key="2">
    <source>
        <dbReference type="ARBA" id="ARBA00022705"/>
    </source>
</evidence>
<proteinExistence type="inferred from homology"/>
<dbReference type="InterPro" id="IPR027417">
    <property type="entry name" value="P-loop_NTPase"/>
</dbReference>
<dbReference type="PANTHER" id="PTHR32182">
    <property type="entry name" value="DNA REPLICATION AND REPAIR PROTEIN RECF"/>
    <property type="match status" value="1"/>
</dbReference>
<feature type="binding site" evidence="6">
    <location>
        <begin position="30"/>
        <end position="37"/>
    </location>
    <ligand>
        <name>ATP</name>
        <dbReference type="ChEBI" id="CHEBI:30616"/>
    </ligand>
</feature>
<evidence type="ECO:0000256" key="4">
    <source>
        <dbReference type="ARBA" id="ARBA00022840"/>
    </source>
</evidence>
<comment type="function">
    <text evidence="6">The RecF protein is involved in DNA metabolism; it is required for DNA replication and normal SOS inducibility. RecF binds preferentially to single-stranded, linear DNA. It also seems to bind ATP.</text>
</comment>
<dbReference type="Gene3D" id="1.20.1050.90">
    <property type="entry name" value="RecF/RecN/SMC, N-terminal domain"/>
    <property type="match status" value="1"/>
</dbReference>
<keyword evidence="4 6" id="KW-0067">ATP-binding</keyword>
<dbReference type="PANTHER" id="PTHR32182:SF0">
    <property type="entry name" value="DNA REPLICATION AND REPAIR PROTEIN RECF"/>
    <property type="match status" value="1"/>
</dbReference>
<evidence type="ECO:0000256" key="3">
    <source>
        <dbReference type="ARBA" id="ARBA00022741"/>
    </source>
</evidence>
<dbReference type="EMBL" id="CP119078">
    <property type="protein sequence ID" value="WED42919.1"/>
    <property type="molecule type" value="Genomic_DNA"/>
</dbReference>
<keyword evidence="3 6" id="KW-0547">Nucleotide-binding</keyword>
<accession>A0ABY8AQF1</accession>
<reference evidence="8 9" key="1">
    <citation type="submission" date="2023-02" db="EMBL/GenBank/DDBJ databases">
        <title>Genome Sequence of L. cardiaca H63T.</title>
        <authorList>
            <person name="Lopez A.E."/>
            <person name="Cianciotto N.P."/>
        </authorList>
    </citation>
    <scope>NUCLEOTIDE SEQUENCE [LARGE SCALE GENOMIC DNA]</scope>
    <source>
        <strain evidence="8 9">H63</strain>
    </source>
</reference>
<feature type="domain" description="RecF/RecN/SMC N-terminal" evidence="7">
    <location>
        <begin position="3"/>
        <end position="340"/>
    </location>
</feature>
<dbReference type="HAMAP" id="MF_00365">
    <property type="entry name" value="RecF"/>
    <property type="match status" value="1"/>
</dbReference>
<keyword evidence="2 6" id="KW-0235">DNA replication</keyword>
<dbReference type="InterPro" id="IPR042174">
    <property type="entry name" value="RecF_2"/>
</dbReference>
<keyword evidence="1 6" id="KW-0963">Cytoplasm</keyword>
<comment type="similarity">
    <text evidence="6">Belongs to the RecF family.</text>
</comment>
<dbReference type="Proteomes" id="UP001222087">
    <property type="component" value="Chromosome"/>
</dbReference>
<evidence type="ECO:0000256" key="6">
    <source>
        <dbReference type="HAMAP-Rule" id="MF_00365"/>
    </source>
</evidence>
<evidence type="ECO:0000259" key="7">
    <source>
        <dbReference type="Pfam" id="PF02463"/>
    </source>
</evidence>
<comment type="subcellular location">
    <subcellularLocation>
        <location evidence="6">Cytoplasm</location>
    </subcellularLocation>
</comment>
<evidence type="ECO:0000256" key="5">
    <source>
        <dbReference type="ARBA" id="ARBA00023125"/>
    </source>
</evidence>
<dbReference type="Pfam" id="PF02463">
    <property type="entry name" value="SMC_N"/>
    <property type="match status" value="1"/>
</dbReference>
<dbReference type="Gene3D" id="3.40.50.300">
    <property type="entry name" value="P-loop containing nucleotide triphosphate hydrolases"/>
    <property type="match status" value="1"/>
</dbReference>